<dbReference type="GO" id="GO:0006508">
    <property type="term" value="P:proteolysis"/>
    <property type="evidence" value="ECO:0007669"/>
    <property type="project" value="UniProtKB-KW"/>
</dbReference>
<dbReference type="AlphaFoldDB" id="A0A401JGK0"/>
<dbReference type="InterPro" id="IPR010275">
    <property type="entry name" value="MepK"/>
</dbReference>
<dbReference type="PANTHER" id="PTHR37425">
    <property type="match status" value="1"/>
</dbReference>
<name>A0A401JGK0_9PROT</name>
<dbReference type="PANTHER" id="PTHR37425:SF1">
    <property type="entry name" value="OUTER MEMBRANE PROTEIN"/>
    <property type="match status" value="1"/>
</dbReference>
<evidence type="ECO:0000256" key="12">
    <source>
        <dbReference type="SAM" id="SignalP"/>
    </source>
</evidence>
<reference evidence="13 14" key="1">
    <citation type="journal article" date="2019" name="Front. Microbiol.">
        <title>Genomes of Neutrophilic Sulfur-Oxidizing Chemolithoautotrophs Representing 9 Proteobacterial Species From 8 Genera.</title>
        <authorList>
            <person name="Watanabe T."/>
            <person name="Kojima H."/>
            <person name="Umezawa K."/>
            <person name="Hori C."/>
            <person name="Takasuka T.E."/>
            <person name="Kato Y."/>
            <person name="Fukui M."/>
        </authorList>
    </citation>
    <scope>NUCLEOTIDE SEQUENCE [LARGE SCALE GENOMIC DNA]</scope>
    <source>
        <strain evidence="13 14">TTN</strain>
    </source>
</reference>
<dbReference type="GO" id="GO:0071555">
    <property type="term" value="P:cell wall organization"/>
    <property type="evidence" value="ECO:0007669"/>
    <property type="project" value="UniProtKB-KW"/>
</dbReference>
<keyword evidence="5 12" id="KW-0732">Signal</keyword>
<evidence type="ECO:0000256" key="7">
    <source>
        <dbReference type="ARBA" id="ARBA00022833"/>
    </source>
</evidence>
<dbReference type="Pfam" id="PF05951">
    <property type="entry name" value="Peptidase_M15_2"/>
    <property type="match status" value="1"/>
</dbReference>
<evidence type="ECO:0000256" key="10">
    <source>
        <dbReference type="ARBA" id="ARBA00093448"/>
    </source>
</evidence>
<comment type="caution">
    <text evidence="13">The sequence shown here is derived from an EMBL/GenBank/DDBJ whole genome shotgun (WGS) entry which is preliminary data.</text>
</comment>
<evidence type="ECO:0000256" key="9">
    <source>
        <dbReference type="ARBA" id="ARBA00023316"/>
    </source>
</evidence>
<evidence type="ECO:0000256" key="5">
    <source>
        <dbReference type="ARBA" id="ARBA00022729"/>
    </source>
</evidence>
<evidence type="ECO:0000256" key="1">
    <source>
        <dbReference type="ARBA" id="ARBA00001947"/>
    </source>
</evidence>
<keyword evidence="4" id="KW-0479">Metal-binding</keyword>
<sequence>MKDSNRRKFLKLGVLAAAAGLASSPARATLSGVLAPERSLAFYNIHTGENLQTVYWAEGGYIPQALNDINHILRDFRNDETKIMAPELLDLLYRLNTVIDARQPFHIISGYRSPATNAMLAARSNGVAKHSMHLDGKATDIRVPGRELIQVRRAALMLRGGGVGYYPNSDFVHVDVGRTRQWQG</sequence>
<dbReference type="Proteomes" id="UP000286806">
    <property type="component" value="Unassembled WGS sequence"/>
</dbReference>
<evidence type="ECO:0000256" key="11">
    <source>
        <dbReference type="ARBA" id="ARBA00093666"/>
    </source>
</evidence>
<evidence type="ECO:0000256" key="2">
    <source>
        <dbReference type="ARBA" id="ARBA00004776"/>
    </source>
</evidence>
<dbReference type="Gene3D" id="3.30.1380.10">
    <property type="match status" value="1"/>
</dbReference>
<keyword evidence="8" id="KW-0482">Metalloprotease</keyword>
<dbReference type="InterPro" id="IPR006311">
    <property type="entry name" value="TAT_signal"/>
</dbReference>
<gene>
    <name evidence="13" type="ORF">SFMTTN_2538</name>
</gene>
<accession>A0A401JGK0</accession>
<evidence type="ECO:0000256" key="6">
    <source>
        <dbReference type="ARBA" id="ARBA00022801"/>
    </source>
</evidence>
<evidence type="ECO:0000256" key="3">
    <source>
        <dbReference type="ARBA" id="ARBA00022670"/>
    </source>
</evidence>
<organism evidence="13 14">
    <name type="scientific">Sulfuriferula multivorans</name>
    <dbReference type="NCBI Taxonomy" id="1559896"/>
    <lineage>
        <taxon>Bacteria</taxon>
        <taxon>Pseudomonadati</taxon>
        <taxon>Pseudomonadota</taxon>
        <taxon>Betaproteobacteria</taxon>
        <taxon>Nitrosomonadales</taxon>
        <taxon>Sulfuricellaceae</taxon>
        <taxon>Sulfuriferula</taxon>
    </lineage>
</organism>
<keyword evidence="3" id="KW-0645">Protease</keyword>
<keyword evidence="6" id="KW-0378">Hydrolase</keyword>
<feature type="chain" id="PRO_5019507442" description="Murein endopeptidase K" evidence="12">
    <location>
        <begin position="29"/>
        <end position="184"/>
    </location>
</feature>
<comment type="similarity">
    <text evidence="10">Belongs to the peptidase M15 family.</text>
</comment>
<dbReference type="OrthoDB" id="9782994at2"/>
<dbReference type="PROSITE" id="PS51318">
    <property type="entry name" value="TAT"/>
    <property type="match status" value="1"/>
</dbReference>
<keyword evidence="14" id="KW-1185">Reference proteome</keyword>
<dbReference type="GO" id="GO:0046872">
    <property type="term" value="F:metal ion binding"/>
    <property type="evidence" value="ECO:0007669"/>
    <property type="project" value="UniProtKB-KW"/>
</dbReference>
<evidence type="ECO:0000313" key="14">
    <source>
        <dbReference type="Proteomes" id="UP000286806"/>
    </source>
</evidence>
<evidence type="ECO:0000256" key="8">
    <source>
        <dbReference type="ARBA" id="ARBA00023049"/>
    </source>
</evidence>
<evidence type="ECO:0000313" key="13">
    <source>
        <dbReference type="EMBL" id="GBL46713.1"/>
    </source>
</evidence>
<evidence type="ECO:0000256" key="4">
    <source>
        <dbReference type="ARBA" id="ARBA00022723"/>
    </source>
</evidence>
<dbReference type="InterPro" id="IPR009045">
    <property type="entry name" value="Zn_M74/Hedgehog-like"/>
</dbReference>
<protein>
    <recommendedName>
        <fullName evidence="11">Murein endopeptidase K</fullName>
    </recommendedName>
</protein>
<dbReference type="RefSeq" id="WP_124705496.1">
    <property type="nucleotide sequence ID" value="NZ_BGOW01000026.1"/>
</dbReference>
<comment type="cofactor">
    <cofactor evidence="1">
        <name>Zn(2+)</name>
        <dbReference type="ChEBI" id="CHEBI:29105"/>
    </cofactor>
</comment>
<proteinExistence type="inferred from homology"/>
<dbReference type="EMBL" id="BGOW01000026">
    <property type="protein sequence ID" value="GBL46713.1"/>
    <property type="molecule type" value="Genomic_DNA"/>
</dbReference>
<dbReference type="GO" id="GO:0008237">
    <property type="term" value="F:metallopeptidase activity"/>
    <property type="evidence" value="ECO:0007669"/>
    <property type="project" value="UniProtKB-KW"/>
</dbReference>
<comment type="pathway">
    <text evidence="2">Cell wall biogenesis; cell wall polysaccharide biosynthesis.</text>
</comment>
<keyword evidence="9" id="KW-0961">Cell wall biogenesis/degradation</keyword>
<feature type="signal peptide" evidence="12">
    <location>
        <begin position="1"/>
        <end position="28"/>
    </location>
</feature>
<keyword evidence="7" id="KW-0862">Zinc</keyword>
<dbReference type="SUPFAM" id="SSF55166">
    <property type="entry name" value="Hedgehog/DD-peptidase"/>
    <property type="match status" value="1"/>
</dbReference>